<evidence type="ECO:0000259" key="3">
    <source>
        <dbReference type="PROSITE" id="PS50110"/>
    </source>
</evidence>
<evidence type="ECO:0000256" key="1">
    <source>
        <dbReference type="ARBA" id="ARBA00022553"/>
    </source>
</evidence>
<gene>
    <name evidence="4" type="ORF">GCM10023333_40160</name>
</gene>
<evidence type="ECO:0000256" key="2">
    <source>
        <dbReference type="PROSITE-ProRule" id="PRU00169"/>
    </source>
</evidence>
<accession>A0ABP9FMW8</accession>
<dbReference type="InterPro" id="IPR011006">
    <property type="entry name" value="CheY-like_superfamily"/>
</dbReference>
<dbReference type="InterPro" id="IPR050595">
    <property type="entry name" value="Bact_response_regulator"/>
</dbReference>
<dbReference type="PANTHER" id="PTHR44591:SF19">
    <property type="entry name" value="TWO-COMPONENT RESPONSE REGULATOR-RELATED"/>
    <property type="match status" value="1"/>
</dbReference>
<dbReference type="Pfam" id="PF13487">
    <property type="entry name" value="HD_5"/>
    <property type="match status" value="1"/>
</dbReference>
<dbReference type="EMBL" id="BAABJZ010000105">
    <property type="protein sequence ID" value="GAA4902058.1"/>
    <property type="molecule type" value="Genomic_DNA"/>
</dbReference>
<proteinExistence type="predicted"/>
<sequence length="398" mass="43928">MKRKILLVDDEEKILEAYRRILSSHYEITLAVSGAQALETMRMASGFEVIVVDLHMPEMDGIELLTVMKSAYPDVVRIALTGLTDQQTAVDAFAQGEVFRFLSKPCTGEALTAAIEAALGQHSGASAERQLLQQTRDELVQTLSQLLALANPKAFAQVDAMLQLMIRLAHRLEHETDWAFEPMVLLSQLGYVAIPAALVEKQLRGECLDADELALLADNGRLSHDLLVNIPGLATIAKEIQAQDRALNDAEANEAGGTIPYRARMLKICKDFLHFQRICVDVPQAVEQMRAQAADYDVEILASFLPLVSAAPGRRVPSYRVVERDLSQLSLNTVLYENIYTHRGQLVVAKGNRVTPPILRILRNCFENGLIKQRKIGCLAMSGNEVGFVSGKPVVMVE</sequence>
<evidence type="ECO:0000313" key="4">
    <source>
        <dbReference type="EMBL" id="GAA4902058.1"/>
    </source>
</evidence>
<dbReference type="SUPFAM" id="SSF52172">
    <property type="entry name" value="CheY-like"/>
    <property type="match status" value="1"/>
</dbReference>
<dbReference type="Gene3D" id="1.10.3210.10">
    <property type="entry name" value="Hypothetical protein af1432"/>
    <property type="match status" value="1"/>
</dbReference>
<comment type="caution">
    <text evidence="4">The sequence shown here is derived from an EMBL/GenBank/DDBJ whole genome shotgun (WGS) entry which is preliminary data.</text>
</comment>
<dbReference type="Gene3D" id="3.40.50.2300">
    <property type="match status" value="1"/>
</dbReference>
<dbReference type="Pfam" id="PF00072">
    <property type="entry name" value="Response_reg"/>
    <property type="match status" value="1"/>
</dbReference>
<evidence type="ECO:0000313" key="5">
    <source>
        <dbReference type="Proteomes" id="UP001499988"/>
    </source>
</evidence>
<dbReference type="PROSITE" id="PS50110">
    <property type="entry name" value="RESPONSE_REGULATORY"/>
    <property type="match status" value="1"/>
</dbReference>
<feature type="domain" description="Response regulatory" evidence="3">
    <location>
        <begin position="4"/>
        <end position="119"/>
    </location>
</feature>
<keyword evidence="5" id="KW-1185">Reference proteome</keyword>
<dbReference type="InterPro" id="IPR001789">
    <property type="entry name" value="Sig_transdc_resp-reg_receiver"/>
</dbReference>
<keyword evidence="1 2" id="KW-0597">Phosphoprotein</keyword>
<name>A0ABP9FMW8_9GAMM</name>
<dbReference type="SMART" id="SM00448">
    <property type="entry name" value="REC"/>
    <property type="match status" value="1"/>
</dbReference>
<feature type="modified residue" description="4-aspartylphosphate" evidence="2">
    <location>
        <position position="53"/>
    </location>
</feature>
<organism evidence="4 5">
    <name type="scientific">Ferrimonas pelagia</name>
    <dbReference type="NCBI Taxonomy" id="1177826"/>
    <lineage>
        <taxon>Bacteria</taxon>
        <taxon>Pseudomonadati</taxon>
        <taxon>Pseudomonadota</taxon>
        <taxon>Gammaproteobacteria</taxon>
        <taxon>Alteromonadales</taxon>
        <taxon>Ferrimonadaceae</taxon>
        <taxon>Ferrimonas</taxon>
    </lineage>
</organism>
<protein>
    <submittedName>
        <fullName evidence="4">Response regulator</fullName>
    </submittedName>
</protein>
<dbReference type="PANTHER" id="PTHR44591">
    <property type="entry name" value="STRESS RESPONSE REGULATOR PROTEIN 1"/>
    <property type="match status" value="1"/>
</dbReference>
<dbReference type="Proteomes" id="UP001499988">
    <property type="component" value="Unassembled WGS sequence"/>
</dbReference>
<dbReference type="RefSeq" id="WP_345337294.1">
    <property type="nucleotide sequence ID" value="NZ_BAABJZ010000105.1"/>
</dbReference>
<reference evidence="5" key="1">
    <citation type="journal article" date="2019" name="Int. J. Syst. Evol. Microbiol.">
        <title>The Global Catalogue of Microorganisms (GCM) 10K type strain sequencing project: providing services to taxonomists for standard genome sequencing and annotation.</title>
        <authorList>
            <consortium name="The Broad Institute Genomics Platform"/>
            <consortium name="The Broad Institute Genome Sequencing Center for Infectious Disease"/>
            <person name="Wu L."/>
            <person name="Ma J."/>
        </authorList>
    </citation>
    <scope>NUCLEOTIDE SEQUENCE [LARGE SCALE GENOMIC DNA]</scope>
    <source>
        <strain evidence="5">JCM 18401</strain>
    </source>
</reference>
<dbReference type="CDD" id="cd17569">
    <property type="entry name" value="REC_HupR-like"/>
    <property type="match status" value="1"/>
</dbReference>